<keyword evidence="3" id="KW-1185">Reference proteome</keyword>
<dbReference type="RefSeq" id="WP_043755158.1">
    <property type="nucleotide sequence ID" value="NZ_AONC01000041.1"/>
</dbReference>
<gene>
    <name evidence="2" type="ORF">D779_2714</name>
</gene>
<accession>W9VBN9</accession>
<dbReference type="OrthoDB" id="4378831at2"/>
<name>W9VBN9_9GAMM</name>
<dbReference type="InterPro" id="IPR029058">
    <property type="entry name" value="AB_hydrolase_fold"/>
</dbReference>
<evidence type="ECO:0000259" key="1">
    <source>
        <dbReference type="Pfam" id="PF09994"/>
    </source>
</evidence>
<dbReference type="Proteomes" id="UP000019460">
    <property type="component" value="Unassembled WGS sequence"/>
</dbReference>
<dbReference type="Gene3D" id="2.60.120.430">
    <property type="entry name" value="Galactose-binding lectin"/>
    <property type="match status" value="1"/>
</dbReference>
<evidence type="ECO:0000313" key="2">
    <source>
        <dbReference type="EMBL" id="EXJ14381.1"/>
    </source>
</evidence>
<dbReference type="EMBL" id="AONC01000041">
    <property type="protein sequence ID" value="EXJ14381.1"/>
    <property type="molecule type" value="Genomic_DNA"/>
</dbReference>
<dbReference type="PANTHER" id="PTHR33840">
    <property type="match status" value="1"/>
</dbReference>
<reference evidence="2 3" key="1">
    <citation type="submission" date="2012-11" db="EMBL/GenBank/DDBJ databases">
        <title>Genome assembly of Thiorhodococcus sp. AK35.</title>
        <authorList>
            <person name="Nupur N."/>
            <person name="Khatri I."/>
            <person name="Subramanian S."/>
            <person name="Pinnaka A."/>
        </authorList>
    </citation>
    <scope>NUCLEOTIDE SEQUENCE [LARGE SCALE GENOMIC DNA]</scope>
    <source>
        <strain evidence="2 3">AK35</strain>
    </source>
</reference>
<feature type="domain" description="T6SS Phospholipase effector Tle1-like catalytic" evidence="1">
    <location>
        <begin position="4"/>
        <end position="271"/>
    </location>
</feature>
<protein>
    <recommendedName>
        <fullName evidence="1">T6SS Phospholipase effector Tle1-like catalytic domain-containing protein</fullName>
    </recommendedName>
</protein>
<proteinExistence type="predicted"/>
<sequence>MSHRNLVVCCDGTWNTPKQARQGVPTPTNVVKLFAACEEDDTQLKYYHPGVGTEGSRLKRMIDGGIGRGLDRNIQSAYKWLCAQYRSGDRIFLFGFSRGAYTVRSLSGFILGCGLLDIRGLDPEETWKRIDTAYDRGYRHKKEKSVWGGDWPRLIGEKDRPPEIHFVGVWDTVGARGIPDDMVLADLLLEDPGRYEFHDTRLDARVHHAYHAVALDEIRSSFAPTLWRLPETPRPEGTTFEQLWFPGNHGDVGGGHPECGLSDIALQWMADHAEAQGLRLDSDLLDQLTPDSCGVLHDHLDGIWSKLRTLPRAVPLISEERIWIDLHPCVWERHQIPPITQSPYRRTCNLRPGKRWSRDIFARDRWNDTGVWLDADATYTFHAEGEWIDWFNSFGPDGLQGGRFEPRHWAYALGDLIGGIERLYRKRPQKQEADFGGTRRCEDSPWFALTGMVANQPDADGSGTPPSGEYFTIGSHRTFSPQKSGYLYCFANDAWGLYDNNRGSLYLTIERIET</sequence>
<dbReference type="InterPro" id="IPR018712">
    <property type="entry name" value="Tle1-like_cat"/>
</dbReference>
<dbReference type="Pfam" id="PF09994">
    <property type="entry name" value="T6SS_Tle1-like_cat"/>
    <property type="match status" value="1"/>
</dbReference>
<dbReference type="SUPFAM" id="SSF53474">
    <property type="entry name" value="alpha/beta-Hydrolases"/>
    <property type="match status" value="1"/>
</dbReference>
<comment type="caution">
    <text evidence="2">The sequence shown here is derived from an EMBL/GenBank/DDBJ whole genome shotgun (WGS) entry which is preliminary data.</text>
</comment>
<dbReference type="eggNOG" id="COG3673">
    <property type="taxonomic scope" value="Bacteria"/>
</dbReference>
<evidence type="ECO:0000313" key="3">
    <source>
        <dbReference type="Proteomes" id="UP000019460"/>
    </source>
</evidence>
<dbReference type="PANTHER" id="PTHR33840:SF1">
    <property type="entry name" value="TLE1 PHOSPHOLIPASE DOMAIN-CONTAINING PROTEIN"/>
    <property type="match status" value="1"/>
</dbReference>
<organism evidence="2 3">
    <name type="scientific">Imhoffiella purpurea</name>
    <dbReference type="NCBI Taxonomy" id="1249627"/>
    <lineage>
        <taxon>Bacteria</taxon>
        <taxon>Pseudomonadati</taxon>
        <taxon>Pseudomonadota</taxon>
        <taxon>Gammaproteobacteria</taxon>
        <taxon>Chromatiales</taxon>
        <taxon>Chromatiaceae</taxon>
        <taxon>Imhoffiella</taxon>
    </lineage>
</organism>
<dbReference type="PATRIC" id="fig|1249627.3.peg.2879"/>
<dbReference type="AlphaFoldDB" id="W9VBN9"/>